<evidence type="ECO:0000259" key="2">
    <source>
        <dbReference type="PROSITE" id="PS51186"/>
    </source>
</evidence>
<dbReference type="SUPFAM" id="SSF55729">
    <property type="entry name" value="Acyl-CoA N-acyltransferases (Nat)"/>
    <property type="match status" value="1"/>
</dbReference>
<dbReference type="PROSITE" id="PS51186">
    <property type="entry name" value="GNAT"/>
    <property type="match status" value="1"/>
</dbReference>
<dbReference type="RefSeq" id="WP_318295905.1">
    <property type="nucleotide sequence ID" value="NZ_BAAABQ010000062.1"/>
</dbReference>
<dbReference type="InterPro" id="IPR016181">
    <property type="entry name" value="Acyl_CoA_acyltransferase"/>
</dbReference>
<dbReference type="CDD" id="cd02440">
    <property type="entry name" value="AdoMet_MTases"/>
    <property type="match status" value="1"/>
</dbReference>
<dbReference type="NCBIfam" id="TIGR01686">
    <property type="entry name" value="FkbH"/>
    <property type="match status" value="1"/>
</dbReference>
<comment type="caution">
    <text evidence="3">The sequence shown here is derived from an EMBL/GenBank/DDBJ whole genome shotgun (WGS) entry which is preliminary data.</text>
</comment>
<evidence type="ECO:0000313" key="3">
    <source>
        <dbReference type="EMBL" id="MBA8923622.1"/>
    </source>
</evidence>
<dbReference type="Gene3D" id="3.40.630.30">
    <property type="match status" value="1"/>
</dbReference>
<keyword evidence="4" id="KW-1185">Reference proteome</keyword>
<reference evidence="3 4" key="1">
    <citation type="submission" date="2020-08" db="EMBL/GenBank/DDBJ databases">
        <title>Genomic Encyclopedia of Archaeal and Bacterial Type Strains, Phase II (KMG-II): from individual species to whole genera.</title>
        <authorList>
            <person name="Goeker M."/>
        </authorList>
    </citation>
    <scope>NUCLEOTIDE SEQUENCE [LARGE SCALE GENOMIC DNA]</scope>
    <source>
        <strain evidence="3 4">DSM 43850</strain>
    </source>
</reference>
<dbReference type="Proteomes" id="UP000517916">
    <property type="component" value="Unassembled WGS sequence"/>
</dbReference>
<sequence length="567" mass="62906">MTRATTEKPVKCVVWDLDDTLWDGTLLEGDELHVPDANRELVRVLDEHGILQSVASRNEPGPVDDRLRAFGLDEYFLHPQVGWSAKSASLRNLVQALNIGADSVLFVDDSDFERAEVARELPEVRCMTRRELHELVAAGQVLPRHVTADAARRREMYQAEDRRRSHEETFEGPNEEFLASLEMTLRVRHATEADLDRAAELTQRTHQLNTTGITFDQEELAALVRDPGHRVLVAELDDCFGTYGTIGLAVLSTGPEWTIRLLLMSCRVMGRNVGTALIAALARTAAAHGARTVAHFRPTDRNRQMLVTYRFAGFVVESRSEDRVVLTLPDDRIPAVPGYVRLLTDDTAAVDSGTTGGDHPMTAFTQSWTNTFSTVYAKESLAKLSWFNASPGLELIKRVIDGTLKPGQRLIDLGSGPGVDAVFLSVQGLDVTGVDLSPDAVARASRWAELAGVDAEFIQGDVLDVPLPDSSADVVTDSFVFHNMRDDARARYADEVHRLLKPGGLFLLNSFSDKMVPGTGPRRITSEDILTTFTADRFECVALYVYRNVPTRAKPDQLHWFGEFRAR</sequence>
<organism evidence="3 4">
    <name type="scientific">Kutzneria viridogrisea</name>
    <dbReference type="NCBI Taxonomy" id="47990"/>
    <lineage>
        <taxon>Bacteria</taxon>
        <taxon>Bacillati</taxon>
        <taxon>Actinomycetota</taxon>
        <taxon>Actinomycetes</taxon>
        <taxon>Pseudonocardiales</taxon>
        <taxon>Pseudonocardiaceae</taxon>
        <taxon>Kutzneria</taxon>
    </lineage>
</organism>
<dbReference type="SUPFAM" id="SSF53335">
    <property type="entry name" value="S-adenosyl-L-methionine-dependent methyltransferases"/>
    <property type="match status" value="1"/>
</dbReference>
<dbReference type="PANTHER" id="PTHR43861">
    <property type="entry name" value="TRANS-ACONITATE 2-METHYLTRANSFERASE-RELATED"/>
    <property type="match status" value="1"/>
</dbReference>
<dbReference type="InterPro" id="IPR000182">
    <property type="entry name" value="GNAT_dom"/>
</dbReference>
<dbReference type="Gene3D" id="3.40.50.1000">
    <property type="entry name" value="HAD superfamily/HAD-like"/>
    <property type="match status" value="1"/>
</dbReference>
<proteinExistence type="predicted"/>
<name>A0ABR6B9V0_9PSEU</name>
<accession>A0ABR6B9V0</accession>
<gene>
    <name evidence="3" type="ORF">BC739_000819</name>
</gene>
<dbReference type="SUPFAM" id="SSF56784">
    <property type="entry name" value="HAD-like"/>
    <property type="match status" value="1"/>
</dbReference>
<dbReference type="NCBIfam" id="TIGR01681">
    <property type="entry name" value="HAD-SF-IIIC"/>
    <property type="match status" value="1"/>
</dbReference>
<feature type="domain" description="N-acetyltransferase" evidence="2">
    <location>
        <begin position="185"/>
        <end position="331"/>
    </location>
</feature>
<evidence type="ECO:0000256" key="1">
    <source>
        <dbReference type="ARBA" id="ARBA00022679"/>
    </source>
</evidence>
<dbReference type="InterPro" id="IPR010037">
    <property type="entry name" value="FkbH_domain"/>
</dbReference>
<evidence type="ECO:0000313" key="4">
    <source>
        <dbReference type="Proteomes" id="UP000517916"/>
    </source>
</evidence>
<dbReference type="InterPro" id="IPR029063">
    <property type="entry name" value="SAM-dependent_MTases_sf"/>
</dbReference>
<keyword evidence="1" id="KW-0808">Transferase</keyword>
<protein>
    <submittedName>
        <fullName evidence="3">FkbH-like protein</fullName>
    </submittedName>
</protein>
<dbReference type="Gene3D" id="3.40.50.150">
    <property type="entry name" value="Vaccinia Virus protein VP39"/>
    <property type="match status" value="1"/>
</dbReference>
<dbReference type="InterPro" id="IPR010033">
    <property type="entry name" value="HAD_SF_ppase_IIIC"/>
</dbReference>
<dbReference type="InterPro" id="IPR036412">
    <property type="entry name" value="HAD-like_sf"/>
</dbReference>
<dbReference type="EMBL" id="JACJID010000001">
    <property type="protein sequence ID" value="MBA8923622.1"/>
    <property type="molecule type" value="Genomic_DNA"/>
</dbReference>
<dbReference type="InterPro" id="IPR041698">
    <property type="entry name" value="Methyltransf_25"/>
</dbReference>
<dbReference type="Pfam" id="PF13649">
    <property type="entry name" value="Methyltransf_25"/>
    <property type="match status" value="1"/>
</dbReference>
<dbReference type="InterPro" id="IPR023214">
    <property type="entry name" value="HAD_sf"/>
</dbReference>